<name>A0A2G5HHW3_CERBT</name>
<feature type="compositionally biased region" description="Low complexity" evidence="1">
    <location>
        <begin position="150"/>
        <end position="226"/>
    </location>
</feature>
<reference evidence="3 5" key="1">
    <citation type="submission" date="2015-10" db="EMBL/GenBank/DDBJ databases">
        <title>The cercosporin biosynthetic gene cluster was horizontally transferred to several fungal lineages and shown to be expanded in Cercospora beticola based on microsynteny with recipient genomes.</title>
        <authorList>
            <person name="De Jonge R."/>
            <person name="Ebert M.K."/>
            <person name="Suttle J.C."/>
            <person name="Jurick Ii W.M."/>
            <person name="Secor G.A."/>
            <person name="Thomma B.P."/>
            <person name="Van De Peer Y."/>
            <person name="Bolton M.D."/>
        </authorList>
    </citation>
    <scope>NUCLEOTIDE SEQUENCE [LARGE SCALE GENOMIC DNA]</scope>
    <source>
        <strain evidence="3 5">09-40</strain>
    </source>
</reference>
<feature type="chain" id="PRO_5013895640" evidence="2">
    <location>
        <begin position="20"/>
        <end position="353"/>
    </location>
</feature>
<evidence type="ECO:0000256" key="1">
    <source>
        <dbReference type="SAM" id="MobiDB-lite"/>
    </source>
</evidence>
<dbReference type="Proteomes" id="UP001302367">
    <property type="component" value="Chromosome 7"/>
</dbReference>
<dbReference type="AlphaFoldDB" id="A0A2G5HHW3"/>
<organism evidence="3 5">
    <name type="scientific">Cercospora beticola</name>
    <name type="common">Sugarbeet leaf spot fungus</name>
    <dbReference type="NCBI Taxonomy" id="122368"/>
    <lineage>
        <taxon>Eukaryota</taxon>
        <taxon>Fungi</taxon>
        <taxon>Dikarya</taxon>
        <taxon>Ascomycota</taxon>
        <taxon>Pezizomycotina</taxon>
        <taxon>Dothideomycetes</taxon>
        <taxon>Dothideomycetidae</taxon>
        <taxon>Mycosphaerellales</taxon>
        <taxon>Mycosphaerellaceae</taxon>
        <taxon>Cercospora</taxon>
    </lineage>
</organism>
<sequence length="353" mass="37768">MYSQLVLVLLTCLAGDSYGAAAYGKQAVCKSNPYAGYASLSNYGPAVHYCEGKYPKCTVYTTVKKTVTVTSTKGGYGYGYKQSRDAEPDAAADAAPHQGYGYSNAYSKSWDKLRKNKNQLHTFCSCLGYPQTKTRTLTYTKTVCIPKQSTTSSSTRATQTTSSSSTTTSSRTTTTSTTTTTEPTTTTTSTTTTSTTTTTTSTTTTTTTPPTTTTTTTSTTSTTTTTSPPPAGPTPRCTRDQEDYCFAQIRPNTGGERCYCDIRYLTTEAICGGTGSCSPFATPAEPYCTSDADCIELGTGDYCIYNTIGREACAGGSPTYCVKRETCKQDLPPNLKRSLEIVFEEAARREVEG</sequence>
<gene>
    <name evidence="3" type="ORF">CB0940_09366</name>
    <name evidence="4" type="ORF">RHO25_010976</name>
</gene>
<dbReference type="EMBL" id="LKMD01000106">
    <property type="protein sequence ID" value="PIA92119.1"/>
    <property type="molecule type" value="Genomic_DNA"/>
</dbReference>
<dbReference type="EMBL" id="CP134190">
    <property type="protein sequence ID" value="WPB06319.1"/>
    <property type="molecule type" value="Genomic_DNA"/>
</dbReference>
<evidence type="ECO:0000313" key="6">
    <source>
        <dbReference type="Proteomes" id="UP001302367"/>
    </source>
</evidence>
<accession>A0A2G5HHW3</accession>
<proteinExistence type="predicted"/>
<dbReference type="OrthoDB" id="3648483at2759"/>
<reference evidence="4 6" key="2">
    <citation type="submission" date="2023-09" db="EMBL/GenBank/DDBJ databases">
        <title>Complete-Gapless Cercospora beticola genome.</title>
        <authorList>
            <person name="Wyatt N.A."/>
            <person name="Spanner R.E."/>
            <person name="Bolton M.D."/>
        </authorList>
    </citation>
    <scope>NUCLEOTIDE SEQUENCE [LARGE SCALE GENOMIC DNA]</scope>
    <source>
        <strain evidence="4">Cb09-40</strain>
    </source>
</reference>
<evidence type="ECO:0000313" key="3">
    <source>
        <dbReference type="EMBL" id="PIA92119.1"/>
    </source>
</evidence>
<keyword evidence="6" id="KW-1185">Reference proteome</keyword>
<feature type="signal peptide" evidence="2">
    <location>
        <begin position="1"/>
        <end position="19"/>
    </location>
</feature>
<keyword evidence="2" id="KW-0732">Signal</keyword>
<evidence type="ECO:0000256" key="2">
    <source>
        <dbReference type="SAM" id="SignalP"/>
    </source>
</evidence>
<evidence type="ECO:0000313" key="4">
    <source>
        <dbReference type="EMBL" id="WPB06319.1"/>
    </source>
</evidence>
<feature type="region of interest" description="Disordered" evidence="1">
    <location>
        <begin position="150"/>
        <end position="238"/>
    </location>
</feature>
<evidence type="ECO:0000313" key="5">
    <source>
        <dbReference type="Proteomes" id="UP000230605"/>
    </source>
</evidence>
<dbReference type="Proteomes" id="UP000230605">
    <property type="component" value="Chromosome 7"/>
</dbReference>
<protein>
    <submittedName>
        <fullName evidence="3">Uncharacterized protein</fullName>
    </submittedName>
</protein>